<sequence>MAQPPTIEKIEAVIVDLPTIRPHHLSMAVMRQQTMVIIRLFCSDGVEGIGESTTIGGLSYGEESPESMKLNIDTYFSPLLVGQEAGNIHKVMALVDKSIKGNRIAKSGIETALLDAQGKRLGISVAALLGGAVSETLPVLWTLASGNTDKDIIEAGELLSQGRHNTFKLKIGRNPPETDIAHVIAIKEALGSRARVTVDVNQAWDEATAKTGIAKFEKAGVDLIEQPLVRENFDGLARLTAYFQVPIMADEALQDTTDAFKLAQIRGGSVFAVKIAKSGGLYNVLKVAAIAEAADIGLYGGTLLEGTIGSVASAHAFCTLKKLNWGTELFGPLLLTDDIIKTKVNYADNVMHLPPGPGLGLELDLDKLEQYKRK</sequence>
<dbReference type="InterPro" id="IPR013341">
    <property type="entry name" value="Mandelate_racemase_N_dom"/>
</dbReference>
<dbReference type="GO" id="GO:0018850">
    <property type="term" value="F:chloromuconate cycloisomerase activity"/>
    <property type="evidence" value="ECO:0007669"/>
    <property type="project" value="InterPro"/>
</dbReference>
<comment type="similarity">
    <text evidence="3">Belongs to the mandelate racemase/muconate lactonizing enzyme family.</text>
</comment>
<protein>
    <submittedName>
        <fullName evidence="9">Muconate cycloisomerase</fullName>
    </submittedName>
</protein>
<evidence type="ECO:0000256" key="7">
    <source>
        <dbReference type="ARBA" id="ARBA00023235"/>
    </source>
</evidence>
<keyword evidence="5" id="KW-0058">Aromatic hydrocarbons catabolism</keyword>
<dbReference type="Gene3D" id="3.20.20.120">
    <property type="entry name" value="Enolase-like C-terminal domain"/>
    <property type="match status" value="1"/>
</dbReference>
<evidence type="ECO:0000256" key="2">
    <source>
        <dbReference type="ARBA" id="ARBA00005211"/>
    </source>
</evidence>
<dbReference type="PANTHER" id="PTHR48073">
    <property type="entry name" value="O-SUCCINYLBENZOATE SYNTHASE-RELATED"/>
    <property type="match status" value="1"/>
</dbReference>
<feature type="domain" description="Mandelate racemase/muconate lactonizing enzyme C-terminal" evidence="8">
    <location>
        <begin position="149"/>
        <end position="246"/>
    </location>
</feature>
<dbReference type="RefSeq" id="WP_150905316.1">
    <property type="nucleotide sequence ID" value="NZ_VTWT01000011.1"/>
</dbReference>
<dbReference type="Pfam" id="PF13378">
    <property type="entry name" value="MR_MLE_C"/>
    <property type="match status" value="1"/>
</dbReference>
<dbReference type="SFLD" id="SFLDG00180">
    <property type="entry name" value="muconate_cycloisomerase"/>
    <property type="match status" value="1"/>
</dbReference>
<dbReference type="InterPro" id="IPR029065">
    <property type="entry name" value="Enolase_C-like"/>
</dbReference>
<comment type="pathway">
    <text evidence="2">Aromatic compound metabolism.</text>
</comment>
<evidence type="ECO:0000256" key="3">
    <source>
        <dbReference type="ARBA" id="ARBA00008031"/>
    </source>
</evidence>
<dbReference type="SMART" id="SM00922">
    <property type="entry name" value="MR_MLE"/>
    <property type="match status" value="1"/>
</dbReference>
<dbReference type="SUPFAM" id="SSF54826">
    <property type="entry name" value="Enolase N-terminal domain-like"/>
    <property type="match status" value="1"/>
</dbReference>
<keyword evidence="10" id="KW-1185">Reference proteome</keyword>
<organism evidence="9 10">
    <name type="scientific">Adhaeribacter soli</name>
    <dbReference type="NCBI Taxonomy" id="2607655"/>
    <lineage>
        <taxon>Bacteria</taxon>
        <taxon>Pseudomonadati</taxon>
        <taxon>Bacteroidota</taxon>
        <taxon>Cytophagia</taxon>
        <taxon>Cytophagales</taxon>
        <taxon>Hymenobacteraceae</taxon>
        <taxon>Adhaeribacter</taxon>
    </lineage>
</organism>
<evidence type="ECO:0000256" key="6">
    <source>
        <dbReference type="ARBA" id="ARBA00023211"/>
    </source>
</evidence>
<dbReference type="GO" id="GO:0006518">
    <property type="term" value="P:peptide metabolic process"/>
    <property type="evidence" value="ECO:0007669"/>
    <property type="project" value="UniProtKB-ARBA"/>
</dbReference>
<dbReference type="Proteomes" id="UP000326570">
    <property type="component" value="Unassembled WGS sequence"/>
</dbReference>
<reference evidence="9 10" key="1">
    <citation type="submission" date="2019-09" db="EMBL/GenBank/DDBJ databases">
        <title>Genome sequence of Adhaeribacter sp. M2.</title>
        <authorList>
            <person name="Srinivasan S."/>
        </authorList>
    </citation>
    <scope>NUCLEOTIDE SEQUENCE [LARGE SCALE GENOMIC DNA]</scope>
    <source>
        <strain evidence="9 10">M2</strain>
    </source>
</reference>
<dbReference type="PROSITE" id="PS00908">
    <property type="entry name" value="MR_MLE_1"/>
    <property type="match status" value="1"/>
</dbReference>
<keyword evidence="6" id="KW-0464">Manganese</keyword>
<dbReference type="NCBIfam" id="TIGR02534">
    <property type="entry name" value="mucon_cyclo"/>
    <property type="match status" value="1"/>
</dbReference>
<proteinExistence type="inferred from homology"/>
<dbReference type="GO" id="GO:0030145">
    <property type="term" value="F:manganese ion binding"/>
    <property type="evidence" value="ECO:0007669"/>
    <property type="project" value="InterPro"/>
</dbReference>
<keyword evidence="7 9" id="KW-0413">Isomerase</keyword>
<evidence type="ECO:0000259" key="8">
    <source>
        <dbReference type="SMART" id="SM00922"/>
    </source>
</evidence>
<dbReference type="PANTHER" id="PTHR48073:SF2">
    <property type="entry name" value="O-SUCCINYLBENZOATE SYNTHASE"/>
    <property type="match status" value="1"/>
</dbReference>
<evidence type="ECO:0000256" key="1">
    <source>
        <dbReference type="ARBA" id="ARBA00001936"/>
    </source>
</evidence>
<evidence type="ECO:0000256" key="5">
    <source>
        <dbReference type="ARBA" id="ARBA00022797"/>
    </source>
</evidence>
<comment type="cofactor">
    <cofactor evidence="1">
        <name>Mn(2+)</name>
        <dbReference type="ChEBI" id="CHEBI:29035"/>
    </cofactor>
</comment>
<name>A0A5N1IJ12_9BACT</name>
<dbReference type="SFLD" id="SFLDG01258">
    <property type="entry name" value="(chloro)muconate_cycloisomeras"/>
    <property type="match status" value="1"/>
</dbReference>
<dbReference type="CDD" id="cd03318">
    <property type="entry name" value="MLE"/>
    <property type="match status" value="1"/>
</dbReference>
<gene>
    <name evidence="9" type="ORF">F0P94_17100</name>
</gene>
<evidence type="ECO:0000313" key="9">
    <source>
        <dbReference type="EMBL" id="KAA9325653.1"/>
    </source>
</evidence>
<dbReference type="InterPro" id="IPR013342">
    <property type="entry name" value="Mandelate_racemase_C"/>
</dbReference>
<dbReference type="AlphaFoldDB" id="A0A5N1IJ12"/>
<dbReference type="PROSITE" id="PS00909">
    <property type="entry name" value="MR_MLE_2"/>
    <property type="match status" value="1"/>
</dbReference>
<accession>A0A5N1IJ12</accession>
<evidence type="ECO:0000313" key="10">
    <source>
        <dbReference type="Proteomes" id="UP000326570"/>
    </source>
</evidence>
<dbReference type="InterPro" id="IPR036849">
    <property type="entry name" value="Enolase-like_C_sf"/>
</dbReference>
<dbReference type="GO" id="GO:0009063">
    <property type="term" value="P:amino acid catabolic process"/>
    <property type="evidence" value="ECO:0007669"/>
    <property type="project" value="InterPro"/>
</dbReference>
<dbReference type="Pfam" id="PF02746">
    <property type="entry name" value="MR_MLE_N"/>
    <property type="match status" value="1"/>
</dbReference>
<dbReference type="GO" id="GO:0016854">
    <property type="term" value="F:racemase and epimerase activity"/>
    <property type="evidence" value="ECO:0007669"/>
    <property type="project" value="UniProtKB-ARBA"/>
</dbReference>
<dbReference type="SFLD" id="SFLDS00001">
    <property type="entry name" value="Enolase"/>
    <property type="match status" value="1"/>
</dbReference>
<dbReference type="InterPro" id="IPR013370">
    <property type="entry name" value="Chloromuconate_cycloisomerase"/>
</dbReference>
<dbReference type="InterPro" id="IPR029017">
    <property type="entry name" value="Enolase-like_N"/>
</dbReference>
<dbReference type="EMBL" id="VTWT01000011">
    <property type="protein sequence ID" value="KAA9325653.1"/>
    <property type="molecule type" value="Genomic_DNA"/>
</dbReference>
<dbReference type="Gene3D" id="3.30.390.10">
    <property type="entry name" value="Enolase-like, N-terminal domain"/>
    <property type="match status" value="1"/>
</dbReference>
<dbReference type="InterPro" id="IPR018110">
    <property type="entry name" value="Mandel_Rmase/mucon_lact_enz_CS"/>
</dbReference>
<dbReference type="GO" id="GO:0018849">
    <property type="term" value="F:muconate cycloisomerase activity"/>
    <property type="evidence" value="ECO:0007669"/>
    <property type="project" value="InterPro"/>
</dbReference>
<evidence type="ECO:0000256" key="4">
    <source>
        <dbReference type="ARBA" id="ARBA00022723"/>
    </source>
</evidence>
<dbReference type="SUPFAM" id="SSF51604">
    <property type="entry name" value="Enolase C-terminal domain-like"/>
    <property type="match status" value="1"/>
</dbReference>
<comment type="caution">
    <text evidence="9">The sequence shown here is derived from an EMBL/GenBank/DDBJ whole genome shotgun (WGS) entry which is preliminary data.</text>
</comment>
<keyword evidence="4" id="KW-0479">Metal-binding</keyword>